<accession>A0AAU7CC59</accession>
<proteinExistence type="predicted"/>
<evidence type="ECO:0008006" key="2">
    <source>
        <dbReference type="Google" id="ProtNLM"/>
    </source>
</evidence>
<sequence>MCGARGRKIGLPDEVHDRLWQEARRKKLTVSTLATDILNKNLPRFTVEREG</sequence>
<evidence type="ECO:0000313" key="1">
    <source>
        <dbReference type="EMBL" id="XBH02296.1"/>
    </source>
</evidence>
<name>A0AAU7CC59_9BACT</name>
<gene>
    <name evidence="1" type="ORF">V5E97_28760</name>
</gene>
<dbReference type="EMBL" id="CP155447">
    <property type="protein sequence ID" value="XBH02296.1"/>
    <property type="molecule type" value="Genomic_DNA"/>
</dbReference>
<reference evidence="1" key="1">
    <citation type="submission" date="2024-05" db="EMBL/GenBank/DDBJ databases">
        <title>Planctomycetes of the genus Singulisphaera possess chitinolytic capabilities.</title>
        <authorList>
            <person name="Ivanova A."/>
        </authorList>
    </citation>
    <scope>NUCLEOTIDE SEQUENCE</scope>
    <source>
        <strain evidence="1">Ch08T</strain>
    </source>
</reference>
<dbReference type="RefSeq" id="WP_406695038.1">
    <property type="nucleotide sequence ID" value="NZ_CP155447.1"/>
</dbReference>
<organism evidence="1">
    <name type="scientific">Singulisphaera sp. Ch08</name>
    <dbReference type="NCBI Taxonomy" id="3120278"/>
    <lineage>
        <taxon>Bacteria</taxon>
        <taxon>Pseudomonadati</taxon>
        <taxon>Planctomycetota</taxon>
        <taxon>Planctomycetia</taxon>
        <taxon>Isosphaerales</taxon>
        <taxon>Isosphaeraceae</taxon>
        <taxon>Singulisphaera</taxon>
    </lineage>
</organism>
<dbReference type="AlphaFoldDB" id="A0AAU7CC59"/>
<protein>
    <recommendedName>
        <fullName evidence="2">Toxin-antitoxin system HicB family antitoxin</fullName>
    </recommendedName>
</protein>